<dbReference type="GO" id="GO:0008270">
    <property type="term" value="F:zinc ion binding"/>
    <property type="evidence" value="ECO:0007669"/>
    <property type="project" value="UniProtKB-KW"/>
</dbReference>
<keyword evidence="2 4" id="KW-0863">Zinc-finger</keyword>
<protein>
    <recommendedName>
        <fullName evidence="5">MYND-type domain-containing protein</fullName>
    </recommendedName>
</protein>
<gene>
    <name evidence="6" type="ORF">P154DRAFT_217803</name>
</gene>
<accession>A0A6A5WZR8</accession>
<dbReference type="EMBL" id="ML977559">
    <property type="protein sequence ID" value="KAF2006464.1"/>
    <property type="molecule type" value="Genomic_DNA"/>
</dbReference>
<dbReference type="Gene3D" id="6.10.140.2220">
    <property type="match status" value="1"/>
</dbReference>
<dbReference type="PROSITE" id="PS01360">
    <property type="entry name" value="ZF_MYND_1"/>
    <property type="match status" value="1"/>
</dbReference>
<organism evidence="6 7">
    <name type="scientific">Amniculicola lignicola CBS 123094</name>
    <dbReference type="NCBI Taxonomy" id="1392246"/>
    <lineage>
        <taxon>Eukaryota</taxon>
        <taxon>Fungi</taxon>
        <taxon>Dikarya</taxon>
        <taxon>Ascomycota</taxon>
        <taxon>Pezizomycotina</taxon>
        <taxon>Dothideomycetes</taxon>
        <taxon>Pleosporomycetidae</taxon>
        <taxon>Pleosporales</taxon>
        <taxon>Amniculicolaceae</taxon>
        <taxon>Amniculicola</taxon>
    </lineage>
</organism>
<dbReference type="PROSITE" id="PS50865">
    <property type="entry name" value="ZF_MYND_2"/>
    <property type="match status" value="1"/>
</dbReference>
<proteinExistence type="predicted"/>
<evidence type="ECO:0000256" key="1">
    <source>
        <dbReference type="ARBA" id="ARBA00022723"/>
    </source>
</evidence>
<evidence type="ECO:0000313" key="7">
    <source>
        <dbReference type="Proteomes" id="UP000799779"/>
    </source>
</evidence>
<dbReference type="InterPro" id="IPR002893">
    <property type="entry name" value="Znf_MYND"/>
</dbReference>
<evidence type="ECO:0000256" key="2">
    <source>
        <dbReference type="ARBA" id="ARBA00022771"/>
    </source>
</evidence>
<evidence type="ECO:0000256" key="3">
    <source>
        <dbReference type="ARBA" id="ARBA00022833"/>
    </source>
</evidence>
<name>A0A6A5WZR8_9PLEO</name>
<dbReference type="Proteomes" id="UP000799779">
    <property type="component" value="Unassembled WGS sequence"/>
</dbReference>
<dbReference type="SUPFAM" id="SSF144232">
    <property type="entry name" value="HIT/MYND zinc finger-like"/>
    <property type="match status" value="1"/>
</dbReference>
<evidence type="ECO:0000259" key="5">
    <source>
        <dbReference type="PROSITE" id="PS50865"/>
    </source>
</evidence>
<evidence type="ECO:0000256" key="4">
    <source>
        <dbReference type="PROSITE-ProRule" id="PRU00134"/>
    </source>
</evidence>
<dbReference type="Pfam" id="PF01753">
    <property type="entry name" value="zf-MYND"/>
    <property type="match status" value="1"/>
</dbReference>
<keyword evidence="7" id="KW-1185">Reference proteome</keyword>
<feature type="domain" description="MYND-type" evidence="5">
    <location>
        <begin position="8"/>
        <end position="48"/>
    </location>
</feature>
<keyword evidence="3" id="KW-0862">Zinc</keyword>
<reference evidence="6" key="1">
    <citation type="journal article" date="2020" name="Stud. Mycol.">
        <title>101 Dothideomycetes genomes: a test case for predicting lifestyles and emergence of pathogens.</title>
        <authorList>
            <person name="Haridas S."/>
            <person name="Albert R."/>
            <person name="Binder M."/>
            <person name="Bloem J."/>
            <person name="Labutti K."/>
            <person name="Salamov A."/>
            <person name="Andreopoulos B."/>
            <person name="Baker S."/>
            <person name="Barry K."/>
            <person name="Bills G."/>
            <person name="Bluhm B."/>
            <person name="Cannon C."/>
            <person name="Castanera R."/>
            <person name="Culley D."/>
            <person name="Daum C."/>
            <person name="Ezra D."/>
            <person name="Gonzalez J."/>
            <person name="Henrissat B."/>
            <person name="Kuo A."/>
            <person name="Liang C."/>
            <person name="Lipzen A."/>
            <person name="Lutzoni F."/>
            <person name="Magnuson J."/>
            <person name="Mondo S."/>
            <person name="Nolan M."/>
            <person name="Ohm R."/>
            <person name="Pangilinan J."/>
            <person name="Park H.-J."/>
            <person name="Ramirez L."/>
            <person name="Alfaro M."/>
            <person name="Sun H."/>
            <person name="Tritt A."/>
            <person name="Yoshinaga Y."/>
            <person name="Zwiers L.-H."/>
            <person name="Turgeon B."/>
            <person name="Goodwin S."/>
            <person name="Spatafora J."/>
            <person name="Crous P."/>
            <person name="Grigoriev I."/>
        </authorList>
    </citation>
    <scope>NUCLEOTIDE SEQUENCE</scope>
    <source>
        <strain evidence="6">CBS 123094</strain>
    </source>
</reference>
<dbReference type="AlphaFoldDB" id="A0A6A5WZR8"/>
<dbReference type="OrthoDB" id="432970at2759"/>
<keyword evidence="1" id="KW-0479">Metal-binding</keyword>
<sequence>MADAMLYCANCKNNSNGLSLRACSKCKVTRYCSRECQKNNWKSHKKLCSKQAGEAFHNLSGHPDMPAEHGTNYTTPRTKGLEQQIQDPFTRIDQHTYLHDRPETDVYKLLIDCFRMRQEDDNNFENKQSPYSIYSGASDSVVAFRHFLDLASSRSNLLPGWWNADKQKACEEFGMSDNWSSLKAKVSKQSVIDQYSSEMMPMQLRMLGETVYARGPGGQESASMRQVMMTMERGGPGNGMVASMLNINPDR</sequence>
<evidence type="ECO:0000313" key="6">
    <source>
        <dbReference type="EMBL" id="KAF2006464.1"/>
    </source>
</evidence>